<proteinExistence type="predicted"/>
<evidence type="ECO:0000313" key="3">
    <source>
        <dbReference type="Proteomes" id="UP000479132"/>
    </source>
</evidence>
<dbReference type="InterPro" id="IPR018958">
    <property type="entry name" value="Knr4/Smi1-like_dom"/>
</dbReference>
<dbReference type="Gene3D" id="3.40.1580.10">
    <property type="entry name" value="SMI1/KNR4-like"/>
    <property type="match status" value="1"/>
</dbReference>
<accession>A0A6M1T6L4</accession>
<gene>
    <name evidence="2" type="ORF">G3569_07840</name>
</gene>
<dbReference type="Pfam" id="PF14568">
    <property type="entry name" value="SUKH_6"/>
    <property type="match status" value="1"/>
</dbReference>
<evidence type="ECO:0000259" key="1">
    <source>
        <dbReference type="SMART" id="SM00860"/>
    </source>
</evidence>
<evidence type="ECO:0000313" key="2">
    <source>
        <dbReference type="EMBL" id="NGP88263.1"/>
    </source>
</evidence>
<dbReference type="Proteomes" id="UP000479132">
    <property type="component" value="Unassembled WGS sequence"/>
</dbReference>
<dbReference type="SMART" id="SM00860">
    <property type="entry name" value="SMI1_KNR4"/>
    <property type="match status" value="1"/>
</dbReference>
<dbReference type="EMBL" id="JAALLS010000008">
    <property type="protein sequence ID" value="NGP88263.1"/>
    <property type="molecule type" value="Genomic_DNA"/>
</dbReference>
<reference evidence="2 3" key="1">
    <citation type="submission" date="2020-02" db="EMBL/GenBank/DDBJ databases">
        <title>Aliifodinibius halophilus 2W32, complete genome.</title>
        <authorList>
            <person name="Li Y."/>
            <person name="Wu S."/>
        </authorList>
    </citation>
    <scope>NUCLEOTIDE SEQUENCE [LARGE SCALE GENOMIC DNA]</scope>
    <source>
        <strain evidence="2 3">2W32</strain>
    </source>
</reference>
<protein>
    <submittedName>
        <fullName evidence="2">SMI1/KNR4 family protein</fullName>
    </submittedName>
</protein>
<keyword evidence="3" id="KW-1185">Reference proteome</keyword>
<dbReference type="AlphaFoldDB" id="A0A6M1T6L4"/>
<name>A0A6M1T6L4_9BACT</name>
<dbReference type="RefSeq" id="WP_165267808.1">
    <property type="nucleotide sequence ID" value="NZ_JAALLS010000008.1"/>
</dbReference>
<dbReference type="SUPFAM" id="SSF160631">
    <property type="entry name" value="SMI1/KNR4-like"/>
    <property type="match status" value="1"/>
</dbReference>
<organism evidence="2 3">
    <name type="scientific">Fodinibius halophilus</name>
    <dbReference type="NCBI Taxonomy" id="1736908"/>
    <lineage>
        <taxon>Bacteria</taxon>
        <taxon>Pseudomonadati</taxon>
        <taxon>Balneolota</taxon>
        <taxon>Balneolia</taxon>
        <taxon>Balneolales</taxon>
        <taxon>Balneolaceae</taxon>
        <taxon>Fodinibius</taxon>
    </lineage>
</organism>
<feature type="domain" description="Knr4/Smi1-like" evidence="1">
    <location>
        <begin position="28"/>
        <end position="167"/>
    </location>
</feature>
<comment type="caution">
    <text evidence="2">The sequence shown here is derived from an EMBL/GenBank/DDBJ whole genome shotgun (WGS) entry which is preliminary data.</text>
</comment>
<sequence length="175" mass="19466">MSNIFNDFDLSSFWDECEYALSTYRLEEADEATISEVETKLSYKLPDSYIELMQYKNGGIPCNTAFPTQESTTWATSHVAIAGIMGIGSSKSYSLCGSMGSQFMIDEWGYPNIGIYFGNCPSAGHDMIALDYRKCGLSGIPQVVHVAQVSDYKITFLAHTFEEFVKGLVPDHVFD</sequence>
<dbReference type="InterPro" id="IPR037883">
    <property type="entry name" value="Knr4/Smi1-like_sf"/>
</dbReference>